<dbReference type="EMBL" id="CP093033">
    <property type="protein sequence ID" value="UNF28861.1"/>
    <property type="molecule type" value="Genomic_DNA"/>
</dbReference>
<organism evidence="1 2">
    <name type="scientific">Bartonella krasnovii</name>
    <dbReference type="NCBI Taxonomy" id="2267275"/>
    <lineage>
        <taxon>Bacteria</taxon>
        <taxon>Pseudomonadati</taxon>
        <taxon>Pseudomonadota</taxon>
        <taxon>Alphaproteobacteria</taxon>
        <taxon>Hyphomicrobiales</taxon>
        <taxon>Bartonellaceae</taxon>
        <taxon>Bartonella</taxon>
    </lineage>
</organism>
<proteinExistence type="predicted"/>
<dbReference type="Proteomes" id="UP000829580">
    <property type="component" value="Chromosome"/>
</dbReference>
<evidence type="ECO:0000313" key="2">
    <source>
        <dbReference type="Proteomes" id="UP000829580"/>
    </source>
</evidence>
<gene>
    <name evidence="1" type="ORF">MNL13_06555</name>
</gene>
<sequence>MTFPVDLPKGILQGDIPRGMLGGGGGDVCSLLWEGAVGRGLWAGGCGQGAVGRGLVRKGLVRKGHGVRV</sequence>
<accession>A0ABY3VU21</accession>
<protein>
    <submittedName>
        <fullName evidence="1">Uncharacterized protein</fullName>
    </submittedName>
</protein>
<reference evidence="1 2" key="1">
    <citation type="submission" date="2022-02" db="EMBL/GenBank/DDBJ databases">
        <title>Genomic structural plasticity of rodent-associated Bartonella in nature.</title>
        <authorList>
            <person name="Sousa K.C.M."/>
            <person name="Gutierrez R."/>
            <person name="Yahalomi D."/>
            <person name="Shalit T."/>
            <person name="Markus B."/>
            <person name="Nachum-Biala Y."/>
            <person name="Hawlena H."/>
            <person name="Marcos-Hadad E."/>
            <person name="Hazkani-Covo E."/>
            <person name="Neves H.R."/>
            <person name="Covo S."/>
            <person name="Harrus S."/>
        </authorList>
    </citation>
    <scope>NUCLEOTIDE SEQUENCE [LARGE SCALE GENOMIC DNA]</scope>
    <source>
        <strain evidence="1 2">B35_1_2</strain>
    </source>
</reference>
<dbReference type="RefSeq" id="WP_241448549.1">
    <property type="nucleotide sequence ID" value="NZ_CP093033.1"/>
</dbReference>
<keyword evidence="2" id="KW-1185">Reference proteome</keyword>
<evidence type="ECO:0000313" key="1">
    <source>
        <dbReference type="EMBL" id="UNF28861.1"/>
    </source>
</evidence>
<name>A0ABY3VU21_9HYPH</name>